<accession>A0YHR4</accession>
<dbReference type="HAMAP" id="MF_00095">
    <property type="entry name" value="SfsA"/>
    <property type="match status" value="1"/>
</dbReference>
<dbReference type="InterPro" id="IPR041465">
    <property type="entry name" value="SfsA_N"/>
</dbReference>
<dbReference type="CDD" id="cd22359">
    <property type="entry name" value="SfsA-like_bacterial"/>
    <property type="match status" value="1"/>
</dbReference>
<feature type="domain" description="SfsA N-terminal OB" evidence="3">
    <location>
        <begin position="1"/>
        <end position="40"/>
    </location>
</feature>
<dbReference type="Pfam" id="PF17746">
    <property type="entry name" value="SfsA_N"/>
    <property type="match status" value="1"/>
</dbReference>
<dbReference type="PANTHER" id="PTHR30545">
    <property type="entry name" value="SUGAR FERMENTATION STIMULATION PROTEIN A"/>
    <property type="match status" value="1"/>
</dbReference>
<organism evidence="4 5">
    <name type="scientific">marine gamma proteobacterium HTCC2143</name>
    <dbReference type="NCBI Taxonomy" id="247633"/>
    <lineage>
        <taxon>Bacteria</taxon>
        <taxon>Pseudomonadati</taxon>
        <taxon>Pseudomonadota</taxon>
        <taxon>Gammaproteobacteria</taxon>
        <taxon>Cellvibrionales</taxon>
        <taxon>Spongiibacteraceae</taxon>
        <taxon>BD1-7 clade</taxon>
    </lineage>
</organism>
<sequence length="205" mass="22331">MTGCAEAGSTVWLSISDNPKRKYAHTWELVRGADGNMVCIHSAKANGLVKEAIEAGTVLELADYERIYTEVKYGDENSRIDLLLEKESRGEKTAKCYVEVKSVTLHVGGGLGVFPDAVSDRGRKHLRELILMVNHGHRAVLFFCVLHAGIARIAPADLIDKCYGETFREALSSGVEVLVYSADITPSAIVLTQSLTALERQPVTG</sequence>
<dbReference type="GO" id="GO:0003677">
    <property type="term" value="F:DNA binding"/>
    <property type="evidence" value="ECO:0007669"/>
    <property type="project" value="InterPro"/>
</dbReference>
<feature type="domain" description="Sugar fermentation stimulation protein C-terminal" evidence="2">
    <location>
        <begin position="45"/>
        <end position="187"/>
    </location>
</feature>
<dbReference type="InterPro" id="IPR040452">
    <property type="entry name" value="SfsA_C"/>
</dbReference>
<dbReference type="Proteomes" id="UP000004931">
    <property type="component" value="Unassembled WGS sequence"/>
</dbReference>
<dbReference type="eggNOG" id="COG1489">
    <property type="taxonomic scope" value="Bacteria"/>
</dbReference>
<evidence type="ECO:0000259" key="3">
    <source>
        <dbReference type="Pfam" id="PF17746"/>
    </source>
</evidence>
<dbReference type="AlphaFoldDB" id="A0YHR4"/>
<name>A0YHR4_9GAMM</name>
<dbReference type="Gene3D" id="3.40.1350.60">
    <property type="match status" value="1"/>
</dbReference>
<protein>
    <recommendedName>
        <fullName evidence="1">Sugar fermentation stimulation protein homolog</fullName>
    </recommendedName>
</protein>
<dbReference type="EMBL" id="AAVT01000022">
    <property type="protein sequence ID" value="EAW29610.1"/>
    <property type="molecule type" value="Genomic_DNA"/>
</dbReference>
<dbReference type="InterPro" id="IPR005224">
    <property type="entry name" value="SfsA"/>
</dbReference>
<reference evidence="4 5" key="1">
    <citation type="journal article" date="2010" name="J. Bacteriol.">
        <title>Genome sequence of the oligotrophic marine Gammaproteobacterium HTCC2143, isolated from the Oregon Coast.</title>
        <authorList>
            <person name="Oh H.M."/>
            <person name="Kang I."/>
            <person name="Ferriera S."/>
            <person name="Giovannoni S.J."/>
            <person name="Cho J.C."/>
        </authorList>
    </citation>
    <scope>NUCLEOTIDE SEQUENCE [LARGE SCALE GENOMIC DNA]</scope>
    <source>
        <strain evidence="4 5">HTCC2143</strain>
    </source>
</reference>
<keyword evidence="5" id="KW-1185">Reference proteome</keyword>
<evidence type="ECO:0000313" key="4">
    <source>
        <dbReference type="EMBL" id="EAW29610.1"/>
    </source>
</evidence>
<dbReference type="STRING" id="247633.GP2143_12381"/>
<evidence type="ECO:0000256" key="1">
    <source>
        <dbReference type="HAMAP-Rule" id="MF_00095"/>
    </source>
</evidence>
<dbReference type="NCBIfam" id="TIGR00230">
    <property type="entry name" value="sfsA"/>
    <property type="match status" value="1"/>
</dbReference>
<proteinExistence type="inferred from homology"/>
<gene>
    <name evidence="1" type="primary">sfsA</name>
    <name evidence="4" type="ORF">GP2143_12381</name>
</gene>
<evidence type="ECO:0000259" key="2">
    <source>
        <dbReference type="Pfam" id="PF03749"/>
    </source>
</evidence>
<dbReference type="PANTHER" id="PTHR30545:SF2">
    <property type="entry name" value="SUGAR FERMENTATION STIMULATION PROTEIN A"/>
    <property type="match status" value="1"/>
</dbReference>
<dbReference type="Gene3D" id="2.40.50.580">
    <property type="match status" value="1"/>
</dbReference>
<dbReference type="Pfam" id="PF03749">
    <property type="entry name" value="SfsA"/>
    <property type="match status" value="1"/>
</dbReference>
<comment type="similarity">
    <text evidence="1">Belongs to the SfsA family.</text>
</comment>
<evidence type="ECO:0000313" key="5">
    <source>
        <dbReference type="Proteomes" id="UP000004931"/>
    </source>
</evidence>
<comment type="caution">
    <text evidence="4">The sequence shown here is derived from an EMBL/GenBank/DDBJ whole genome shotgun (WGS) entry which is preliminary data.</text>
</comment>